<name>A0A3R7GSF9_9STRA</name>
<dbReference type="SUPFAM" id="SSF51197">
    <property type="entry name" value="Clavaminate synthase-like"/>
    <property type="match status" value="1"/>
</dbReference>
<dbReference type="STRING" id="325452.A0A3R7GSF9"/>
<dbReference type="PROSITE" id="PS51184">
    <property type="entry name" value="JMJC"/>
    <property type="match status" value="1"/>
</dbReference>
<evidence type="ECO:0000256" key="2">
    <source>
        <dbReference type="ARBA" id="ARBA00010309"/>
    </source>
</evidence>
<accession>A0A3R7GSF9</accession>
<dbReference type="GO" id="GO:0051864">
    <property type="term" value="F:histone H3K36 demethylase activity"/>
    <property type="evidence" value="ECO:0007669"/>
    <property type="project" value="TreeGrafter"/>
</dbReference>
<dbReference type="InterPro" id="IPR003347">
    <property type="entry name" value="JmjC_dom"/>
</dbReference>
<feature type="domain" description="JmjC" evidence="14">
    <location>
        <begin position="1"/>
        <end position="264"/>
    </location>
</feature>
<dbReference type="PANTHER" id="PTHR13096:SF8">
    <property type="entry name" value="RIBOSOMAL OXYGENASE 1"/>
    <property type="match status" value="1"/>
</dbReference>
<dbReference type="Gene3D" id="2.60.120.650">
    <property type="entry name" value="Cupin"/>
    <property type="match status" value="2"/>
</dbReference>
<evidence type="ECO:0000313" key="18">
    <source>
        <dbReference type="EMBL" id="RLN75805.1"/>
    </source>
</evidence>
<dbReference type="EMBL" id="MAYM02002162">
    <property type="protein sequence ID" value="RLN02680.1"/>
    <property type="molecule type" value="Genomic_DNA"/>
</dbReference>
<sequence>MVGKKAAASLDSAPPTKKRKSSATPVPLLITQDISVDDAIDAHELVTRTDVHCASKARMLLTWMLYPVTPEEFYEKYWEKRPLAIKRNFSSYYDGWFGREEMDRIFKTHSLQYGADLDLTKYVDNTRHTLNPDGAATAKQVWKHFDDGCSVRLLCPQKFSDDVWKLLAVLEDEWGCMAGANTYLTPKNTQGDMLARYPSGNYKPEDLAKPMLEVDLEQGDLLYFPRGFIHQARAHKEKHSLHLTVSTGQQNTIGNFLETLIPQALGGAINSHVDLRRSLPRDYLDYIGVMHSDREGDPERKAFANKLKGALKVVLGEAMGMLDAAADQMAKNFLVDRLPPPLEDEEENCTSDNSPLQKITVNTQLKLVRHGVARLVIEDGKAVLYHCRENSRMHHEVPITPLEFELDDAESIEFILNSYPDYFRVGDMPHEDSQDQTELAKALYAEGILMFQKA</sequence>
<comment type="caution">
    <text evidence="18">The sequence shown here is derived from an EMBL/GenBank/DDBJ whole genome shotgun (WGS) entry which is preliminary data.</text>
</comment>
<evidence type="ECO:0000256" key="10">
    <source>
        <dbReference type="ARBA" id="ARBA00023163"/>
    </source>
</evidence>
<evidence type="ECO:0000256" key="11">
    <source>
        <dbReference type="ARBA" id="ARBA00023242"/>
    </source>
</evidence>
<dbReference type="Proteomes" id="UP000285883">
    <property type="component" value="Unassembled WGS sequence"/>
</dbReference>
<evidence type="ECO:0000256" key="7">
    <source>
        <dbReference type="ARBA" id="ARBA00023002"/>
    </source>
</evidence>
<gene>
    <name evidence="17" type="ORF">BBI17_007973</name>
    <name evidence="18" type="ORF">BBO99_00008056</name>
    <name evidence="16" type="ORF">JM16_007852</name>
    <name evidence="15" type="ORF">JM18_008422</name>
</gene>
<keyword evidence="5" id="KW-0156">Chromatin regulator</keyword>
<dbReference type="FunFam" id="1.10.10.1500:FF:000001">
    <property type="entry name" value="ribosomal oxygenase 1 isoform X1"/>
    <property type="match status" value="1"/>
</dbReference>
<keyword evidence="7 12" id="KW-0560">Oxidoreductase</keyword>
<evidence type="ECO:0000256" key="12">
    <source>
        <dbReference type="RuleBase" id="RU366061"/>
    </source>
</evidence>
<feature type="region of interest" description="Disordered" evidence="13">
    <location>
        <begin position="1"/>
        <end position="23"/>
    </location>
</feature>
<evidence type="ECO:0000313" key="20">
    <source>
        <dbReference type="Proteomes" id="UP000285883"/>
    </source>
</evidence>
<comment type="similarity">
    <text evidence="2">Belongs to the ROX family. NO66 subfamily.</text>
</comment>
<organism evidence="18 19">
    <name type="scientific">Phytophthora kernoviae</name>
    <dbReference type="NCBI Taxonomy" id="325452"/>
    <lineage>
        <taxon>Eukaryota</taxon>
        <taxon>Sar</taxon>
        <taxon>Stramenopiles</taxon>
        <taxon>Oomycota</taxon>
        <taxon>Peronosporomycetes</taxon>
        <taxon>Peronosporales</taxon>
        <taxon>Peronosporaceae</taxon>
        <taxon>Phytophthora</taxon>
    </lineage>
</organism>
<keyword evidence="11 12" id="KW-0539">Nucleus</keyword>
<protein>
    <recommendedName>
        <fullName evidence="12">Bifunctional lysine-specific demethylase and histidyl-hydroxylase</fullName>
        <ecNumber evidence="12">1.14.11.-</ecNumber>
    </recommendedName>
</protein>
<reference evidence="15" key="1">
    <citation type="journal article" date="2015" name="Genom Data">
        <title>Genome sequences of six Phytophthora species associated with forests in New Zealand.</title>
        <authorList>
            <person name="Studholme D.J."/>
            <person name="McDougal R.L."/>
            <person name="Sambles C."/>
            <person name="Hansen E."/>
            <person name="Hardy G."/>
            <person name="Grant M."/>
            <person name="Ganley R.J."/>
            <person name="Williams N.M."/>
        </authorList>
    </citation>
    <scope>NUCLEOTIDE SEQUENCE</scope>
    <source>
        <strain evidence="16">NZFS 2646</strain>
        <strain evidence="15">NZFS 3630</strain>
    </source>
</reference>
<dbReference type="EC" id="1.14.11.-" evidence="12"/>
<dbReference type="Proteomes" id="UP000285624">
    <property type="component" value="Unassembled WGS sequence"/>
</dbReference>
<evidence type="ECO:0000313" key="16">
    <source>
        <dbReference type="EMBL" id="KAG2514217.1"/>
    </source>
</evidence>
<reference evidence="15" key="3">
    <citation type="submission" date="2020-06" db="EMBL/GenBank/DDBJ databases">
        <authorList>
            <person name="Studholme D.J."/>
        </authorList>
    </citation>
    <scope>NUCLEOTIDE SEQUENCE</scope>
    <source>
        <strain evidence="16">NZFS 2646</strain>
        <strain evidence="15">NZFS 3630</strain>
    </source>
</reference>
<evidence type="ECO:0000256" key="4">
    <source>
        <dbReference type="ARBA" id="ARBA00022723"/>
    </source>
</evidence>
<proteinExistence type="inferred from homology"/>
<dbReference type="Gene3D" id="3.90.930.40">
    <property type="match status" value="1"/>
</dbReference>
<comment type="subcellular location">
    <subcellularLocation>
        <location evidence="1 12">Nucleus</location>
    </subcellularLocation>
</comment>
<evidence type="ECO:0000256" key="9">
    <source>
        <dbReference type="ARBA" id="ARBA00023015"/>
    </source>
</evidence>
<evidence type="ECO:0000256" key="6">
    <source>
        <dbReference type="ARBA" id="ARBA00022964"/>
    </source>
</evidence>
<comment type="function">
    <text evidence="12">Oxygenase that can act as both a histone lysine demethylase and a ribosomal histidine hydroxylase.</text>
</comment>
<dbReference type="Pfam" id="PF08007">
    <property type="entry name" value="JmjC_2"/>
    <property type="match status" value="1"/>
</dbReference>
<dbReference type="GO" id="GO:0032453">
    <property type="term" value="F:histone H3K4 demethylase activity"/>
    <property type="evidence" value="ECO:0007669"/>
    <property type="project" value="TreeGrafter"/>
</dbReference>
<evidence type="ECO:0000256" key="3">
    <source>
        <dbReference type="ARBA" id="ARBA00022491"/>
    </source>
</evidence>
<dbReference type="InterPro" id="IPR049043">
    <property type="entry name" value="WHD_RIOX1"/>
</dbReference>
<dbReference type="Proteomes" id="UP000792063">
    <property type="component" value="Unassembled WGS sequence"/>
</dbReference>
<dbReference type="GO" id="GO:0005506">
    <property type="term" value="F:iron ion binding"/>
    <property type="evidence" value="ECO:0007669"/>
    <property type="project" value="UniProtKB-UniRule"/>
</dbReference>
<evidence type="ECO:0000313" key="19">
    <source>
        <dbReference type="Proteomes" id="UP000285624"/>
    </source>
</evidence>
<evidence type="ECO:0000259" key="14">
    <source>
        <dbReference type="PROSITE" id="PS51184"/>
    </source>
</evidence>
<evidence type="ECO:0000256" key="8">
    <source>
        <dbReference type="ARBA" id="ARBA00023004"/>
    </source>
</evidence>
<reference evidence="19 20" key="2">
    <citation type="submission" date="2018-07" db="EMBL/GenBank/DDBJ databases">
        <title>Genome sequencing of oomycete isolates from Chile give support for New Zealand origin for Phytophthora kernoviae and make available the first Nothophytophthora sp. genome.</title>
        <authorList>
            <person name="Studholme D.J."/>
            <person name="Sanfuentes E."/>
            <person name="Panda P."/>
            <person name="Hill R."/>
            <person name="Sambles C."/>
            <person name="Grant M."/>
            <person name="Williams N.M."/>
            <person name="Mcdougal R.L."/>
        </authorList>
    </citation>
    <scope>NUCLEOTIDE SEQUENCE [LARGE SCALE GENOMIC DNA]</scope>
    <source>
        <strain evidence="17">Chile2</strain>
        <strain evidence="18">Chile4</strain>
    </source>
</reference>
<dbReference type="InterPro" id="IPR039994">
    <property type="entry name" value="NO66-like"/>
</dbReference>
<dbReference type="FunFam" id="3.90.930.40:FF:000001">
    <property type="entry name" value="ribosomal oxygenase 1 isoform X1"/>
    <property type="match status" value="1"/>
</dbReference>
<dbReference type="AlphaFoldDB" id="A0A3R7GSF9"/>
<dbReference type="EMBL" id="JPWU03000483">
    <property type="protein sequence ID" value="KAG2514105.1"/>
    <property type="molecule type" value="Genomic_DNA"/>
</dbReference>
<evidence type="ECO:0000256" key="1">
    <source>
        <dbReference type="ARBA" id="ARBA00004123"/>
    </source>
</evidence>
<dbReference type="Gene3D" id="1.10.10.1500">
    <property type="entry name" value="JmjC domain-containing ribosomal oxygenase (ROX), dimer domain"/>
    <property type="match status" value="1"/>
</dbReference>
<evidence type="ECO:0000256" key="5">
    <source>
        <dbReference type="ARBA" id="ARBA00022853"/>
    </source>
</evidence>
<keyword evidence="10 12" id="KW-0804">Transcription</keyword>
<keyword evidence="8 12" id="KW-0408">Iron</keyword>
<dbReference type="EMBL" id="JPWV03000373">
    <property type="protein sequence ID" value="KAG2514217.1"/>
    <property type="molecule type" value="Genomic_DNA"/>
</dbReference>
<evidence type="ECO:0000313" key="15">
    <source>
        <dbReference type="EMBL" id="KAG2514105.1"/>
    </source>
</evidence>
<dbReference type="GO" id="GO:0005730">
    <property type="term" value="C:nucleolus"/>
    <property type="evidence" value="ECO:0007669"/>
    <property type="project" value="TreeGrafter"/>
</dbReference>
<keyword evidence="6 12" id="KW-0223">Dioxygenase</keyword>
<dbReference type="EMBL" id="MBDN02000378">
    <property type="protein sequence ID" value="RLN75805.1"/>
    <property type="molecule type" value="Genomic_DNA"/>
</dbReference>
<keyword evidence="4 12" id="KW-0479">Metal-binding</keyword>
<evidence type="ECO:0000313" key="17">
    <source>
        <dbReference type="EMBL" id="RLN02680.1"/>
    </source>
</evidence>
<comment type="cofactor">
    <cofactor evidence="12">
        <name>Fe(2+)</name>
        <dbReference type="ChEBI" id="CHEBI:29033"/>
    </cofactor>
    <text evidence="12">Binds 1 Fe(2+) ion per subunit.</text>
</comment>
<dbReference type="PANTHER" id="PTHR13096">
    <property type="entry name" value="MINA53 MYC INDUCED NUCLEAR ANTIGEN"/>
    <property type="match status" value="1"/>
</dbReference>
<dbReference type="Proteomes" id="UP000785171">
    <property type="component" value="Unassembled WGS sequence"/>
</dbReference>
<keyword evidence="19" id="KW-1185">Reference proteome</keyword>
<dbReference type="Pfam" id="PF21233">
    <property type="entry name" value="WHD_RIOX1"/>
    <property type="match status" value="1"/>
</dbReference>
<keyword evidence="9 12" id="KW-0805">Transcription regulation</keyword>
<evidence type="ECO:0000256" key="13">
    <source>
        <dbReference type="SAM" id="MobiDB-lite"/>
    </source>
</evidence>
<keyword evidence="3" id="KW-0678">Repressor</keyword>